<evidence type="ECO:0000313" key="1">
    <source>
        <dbReference type="EMBL" id="CAH2040776.1"/>
    </source>
</evidence>
<proteinExistence type="predicted"/>
<name>A0ABN8HW13_9NEOP</name>
<accession>A0ABN8HW13</accession>
<keyword evidence="2" id="KW-1185">Reference proteome</keyword>
<feature type="non-terminal residue" evidence="1">
    <location>
        <position position="100"/>
    </location>
</feature>
<dbReference type="EMBL" id="OW152824">
    <property type="protein sequence ID" value="CAH2040776.1"/>
    <property type="molecule type" value="Genomic_DNA"/>
</dbReference>
<gene>
    <name evidence="1" type="ORF">IPOD504_LOCUS2801</name>
</gene>
<protein>
    <submittedName>
        <fullName evidence="1">Uncharacterized protein</fullName>
    </submittedName>
</protein>
<dbReference type="Proteomes" id="UP000837857">
    <property type="component" value="Chromosome 12"/>
</dbReference>
<evidence type="ECO:0000313" key="2">
    <source>
        <dbReference type="Proteomes" id="UP000837857"/>
    </source>
</evidence>
<organism evidence="1 2">
    <name type="scientific">Iphiclides podalirius</name>
    <name type="common">scarce swallowtail</name>
    <dbReference type="NCBI Taxonomy" id="110791"/>
    <lineage>
        <taxon>Eukaryota</taxon>
        <taxon>Metazoa</taxon>
        <taxon>Ecdysozoa</taxon>
        <taxon>Arthropoda</taxon>
        <taxon>Hexapoda</taxon>
        <taxon>Insecta</taxon>
        <taxon>Pterygota</taxon>
        <taxon>Neoptera</taxon>
        <taxon>Endopterygota</taxon>
        <taxon>Lepidoptera</taxon>
        <taxon>Glossata</taxon>
        <taxon>Ditrysia</taxon>
        <taxon>Papilionoidea</taxon>
        <taxon>Papilionidae</taxon>
        <taxon>Papilioninae</taxon>
        <taxon>Iphiclides</taxon>
    </lineage>
</organism>
<sequence>MVSYENIRNKLQVIAAMSASLSKEDEVEKDAPDNCIPPGSRCCYRSGCVSIYHFHAPSQRTGVGSEVQFVPCVSLIGQLRSSAALSTLTVWWTKSRPGPT</sequence>
<reference evidence="1" key="1">
    <citation type="submission" date="2022-03" db="EMBL/GenBank/DDBJ databases">
        <authorList>
            <person name="Martin H S."/>
        </authorList>
    </citation>
    <scope>NUCLEOTIDE SEQUENCE</scope>
</reference>